<dbReference type="Gene3D" id="3.40.1350.10">
    <property type="match status" value="1"/>
</dbReference>
<keyword evidence="10" id="KW-0255">Endonuclease</keyword>
<gene>
    <name evidence="10" type="primary">LOC101847720</name>
</gene>
<feature type="compositionally biased region" description="Polar residues" evidence="6">
    <location>
        <begin position="256"/>
        <end position="267"/>
    </location>
</feature>
<protein>
    <recommendedName>
        <fullName evidence="2">tRNA-intron lyase</fullName>
        <ecNumber evidence="2">4.6.1.16</ecNumber>
    </recommendedName>
</protein>
<dbReference type="InterPro" id="IPR036167">
    <property type="entry name" value="tRNA_intron_Endo_cat-like_sf"/>
</dbReference>
<evidence type="ECO:0000256" key="6">
    <source>
        <dbReference type="SAM" id="MobiDB-lite"/>
    </source>
</evidence>
<keyword evidence="10" id="KW-0540">Nuclease</keyword>
<dbReference type="EC" id="4.6.1.16" evidence="2"/>
<evidence type="ECO:0000313" key="10">
    <source>
        <dbReference type="RefSeq" id="XP_012937445.1"/>
    </source>
</evidence>
<dbReference type="Proteomes" id="UP000694888">
    <property type="component" value="Unplaced"/>
</dbReference>
<feature type="region of interest" description="Disordered" evidence="6">
    <location>
        <begin position="224"/>
        <end position="285"/>
    </location>
</feature>
<dbReference type="PANTHER" id="PTHR13070:SF0">
    <property type="entry name" value="TRNA-SPLICING ENDONUCLEASE SUBUNIT SEN34"/>
    <property type="match status" value="1"/>
</dbReference>
<evidence type="ECO:0000256" key="2">
    <source>
        <dbReference type="ARBA" id="ARBA00012573"/>
    </source>
</evidence>
<sequence>MEEAQKSEDELLGLGTLESDVLQIAGGEIKGVELVATDENLEDIEAELLLLSSPAPGQEKPKPGTSLKSALEVIDDDELEILDDSGSDVMETDDLSEDSNGFIDGKISIFCCQGCLFVWNAEDAQMLREECRVVGKLSGCLPRAPRQNNHLGLPLQLMPEEARLLVDIDAAVVVEEVETSSKVQKAREKAFKTVREENFKIQQQLYKECRKEEVQHRMSDIIAGKKAKKRKLQKEASEKESAGAGAEEEGSERTHPGQSNERTQAGGSDNVEENTEEDNLTADDIVNSETSIKHSLVQIFTENPWKRSLQPASSWNFPTTDKDILRYAVFKDLWKKGYYLTSGAKFGGDFLVYPGDPARFHSHYIAVCMEQHQEIPVLDVISMGRLASNVRKTTILCSITRRNKVVYTSLQWTGIS</sequence>
<keyword evidence="9" id="KW-1185">Reference proteome</keyword>
<comment type="similarity">
    <text evidence="1">Belongs to the tRNA-intron endonuclease family.</text>
</comment>
<dbReference type="RefSeq" id="XP_012937445.1">
    <property type="nucleotide sequence ID" value="XM_013081991.2"/>
</dbReference>
<dbReference type="NCBIfam" id="TIGR00324">
    <property type="entry name" value="endA"/>
    <property type="match status" value="1"/>
</dbReference>
<evidence type="ECO:0000259" key="8">
    <source>
        <dbReference type="Pfam" id="PF26577"/>
    </source>
</evidence>
<dbReference type="PANTHER" id="PTHR13070">
    <property type="entry name" value="TRNA-SPLICING ENDONUCLEASE SUBUNIT SEN34-RELATED"/>
    <property type="match status" value="1"/>
</dbReference>
<dbReference type="CDD" id="cd22363">
    <property type="entry name" value="tRNA-intron_lyase_C"/>
    <property type="match status" value="1"/>
</dbReference>
<dbReference type="Pfam" id="PF26577">
    <property type="entry name" value="TSEN34_N"/>
    <property type="match status" value="1"/>
</dbReference>
<keyword evidence="3" id="KW-0819">tRNA processing</keyword>
<organism evidence="9 10">
    <name type="scientific">Aplysia californica</name>
    <name type="common">California sea hare</name>
    <dbReference type="NCBI Taxonomy" id="6500"/>
    <lineage>
        <taxon>Eukaryota</taxon>
        <taxon>Metazoa</taxon>
        <taxon>Spiralia</taxon>
        <taxon>Lophotrochozoa</taxon>
        <taxon>Mollusca</taxon>
        <taxon>Gastropoda</taxon>
        <taxon>Heterobranchia</taxon>
        <taxon>Euthyneura</taxon>
        <taxon>Tectipleura</taxon>
        <taxon>Aplysiida</taxon>
        <taxon>Aplysioidea</taxon>
        <taxon>Aplysiidae</taxon>
        <taxon>Aplysia</taxon>
    </lineage>
</organism>
<comment type="catalytic activity">
    <reaction evidence="5">
        <text>pretRNA = a 3'-half-tRNA molecule with a 5'-OH end + a 5'-half-tRNA molecule with a 2',3'-cyclic phosphate end + an intron with a 2',3'-cyclic phosphate and a 5'-hydroxyl terminus.</text>
        <dbReference type="EC" id="4.6.1.16"/>
    </reaction>
</comment>
<dbReference type="InterPro" id="IPR006677">
    <property type="entry name" value="tRNA_intron_Endonuc_cat-like"/>
</dbReference>
<dbReference type="InterPro" id="IPR059049">
    <property type="entry name" value="TSEN34_N"/>
</dbReference>
<reference evidence="10" key="1">
    <citation type="submission" date="2025-08" db="UniProtKB">
        <authorList>
            <consortium name="RefSeq"/>
        </authorList>
    </citation>
    <scope>IDENTIFICATION</scope>
</reference>
<dbReference type="InterPro" id="IPR011856">
    <property type="entry name" value="tRNA_endonuc-like_dom_sf"/>
</dbReference>
<proteinExistence type="inferred from homology"/>
<evidence type="ECO:0000256" key="3">
    <source>
        <dbReference type="ARBA" id="ARBA00022694"/>
    </source>
</evidence>
<feature type="domain" description="TSEN34 N-terminal" evidence="8">
    <location>
        <begin position="107"/>
        <end position="175"/>
    </location>
</feature>
<evidence type="ECO:0000259" key="7">
    <source>
        <dbReference type="Pfam" id="PF01974"/>
    </source>
</evidence>
<accession>A0ABM0ZZ01</accession>
<keyword evidence="4" id="KW-0456">Lyase</keyword>
<dbReference type="GeneID" id="101847720"/>
<feature type="domain" description="tRNA intron endonuclease catalytic" evidence="7">
    <location>
        <begin position="325"/>
        <end position="407"/>
    </location>
</feature>
<dbReference type="SUPFAM" id="SSF53032">
    <property type="entry name" value="tRNA-intron endonuclease catalytic domain-like"/>
    <property type="match status" value="1"/>
</dbReference>
<name>A0ABM0ZZ01_APLCA</name>
<evidence type="ECO:0000256" key="4">
    <source>
        <dbReference type="ARBA" id="ARBA00023239"/>
    </source>
</evidence>
<dbReference type="Pfam" id="PF01974">
    <property type="entry name" value="tRNA_int_endo"/>
    <property type="match status" value="1"/>
</dbReference>
<evidence type="ECO:0000256" key="5">
    <source>
        <dbReference type="ARBA" id="ARBA00034031"/>
    </source>
</evidence>
<feature type="compositionally biased region" description="Acidic residues" evidence="6">
    <location>
        <begin position="270"/>
        <end position="281"/>
    </location>
</feature>
<keyword evidence="10" id="KW-0378">Hydrolase</keyword>
<evidence type="ECO:0000256" key="1">
    <source>
        <dbReference type="ARBA" id="ARBA00008078"/>
    </source>
</evidence>
<evidence type="ECO:0000313" key="9">
    <source>
        <dbReference type="Proteomes" id="UP000694888"/>
    </source>
</evidence>
<dbReference type="InterPro" id="IPR006676">
    <property type="entry name" value="tRNA_splic"/>
</dbReference>
<dbReference type="GO" id="GO:0004519">
    <property type="term" value="F:endonuclease activity"/>
    <property type="evidence" value="ECO:0007669"/>
    <property type="project" value="UniProtKB-KW"/>
</dbReference>